<evidence type="ECO:0000313" key="1">
    <source>
        <dbReference type="Proteomes" id="UP000887569"/>
    </source>
</evidence>
<sequence length="48" mass="5063">AVGRGFCVDESSSISSSALCAAVHSTQFSSEHMHTFLALRALSCLLHP</sequence>
<protein>
    <submittedName>
        <fullName evidence="2">Secreted protein</fullName>
    </submittedName>
</protein>
<reference evidence="2" key="1">
    <citation type="submission" date="2022-11" db="UniProtKB">
        <authorList>
            <consortium name="WormBaseParasite"/>
        </authorList>
    </citation>
    <scope>IDENTIFICATION</scope>
</reference>
<dbReference type="AlphaFoldDB" id="A0A915AAU2"/>
<dbReference type="Proteomes" id="UP000887569">
    <property type="component" value="Unplaced"/>
</dbReference>
<proteinExistence type="predicted"/>
<evidence type="ECO:0000313" key="2">
    <source>
        <dbReference type="WBParaSite" id="PgR004_g104_t07"/>
    </source>
</evidence>
<keyword evidence="1" id="KW-1185">Reference proteome</keyword>
<organism evidence="1 2">
    <name type="scientific">Parascaris univalens</name>
    <name type="common">Nematode worm</name>
    <dbReference type="NCBI Taxonomy" id="6257"/>
    <lineage>
        <taxon>Eukaryota</taxon>
        <taxon>Metazoa</taxon>
        <taxon>Ecdysozoa</taxon>
        <taxon>Nematoda</taxon>
        <taxon>Chromadorea</taxon>
        <taxon>Rhabditida</taxon>
        <taxon>Spirurina</taxon>
        <taxon>Ascaridomorpha</taxon>
        <taxon>Ascaridoidea</taxon>
        <taxon>Ascarididae</taxon>
        <taxon>Parascaris</taxon>
    </lineage>
</organism>
<accession>A0A915AAU2</accession>
<name>A0A915AAU2_PARUN</name>
<dbReference type="WBParaSite" id="PgR004_g104_t07">
    <property type="protein sequence ID" value="PgR004_g104_t07"/>
    <property type="gene ID" value="PgR004_g104"/>
</dbReference>